<comment type="caution">
    <text evidence="1">The sequence shown here is derived from an EMBL/GenBank/DDBJ whole genome shotgun (WGS) entry which is preliminary data.</text>
</comment>
<dbReference type="SUPFAM" id="SSF51735">
    <property type="entry name" value="NAD(P)-binding Rossmann-fold domains"/>
    <property type="match status" value="1"/>
</dbReference>
<evidence type="ECO:0000313" key="1">
    <source>
        <dbReference type="EMBL" id="RWU18298.1"/>
    </source>
</evidence>
<dbReference type="InterPro" id="IPR003462">
    <property type="entry name" value="ODC_Mu_crystall"/>
</dbReference>
<dbReference type="GO" id="GO:0005737">
    <property type="term" value="C:cytoplasm"/>
    <property type="evidence" value="ECO:0007669"/>
    <property type="project" value="TreeGrafter"/>
</dbReference>
<dbReference type="PANTHER" id="PTHR13812:SF19">
    <property type="entry name" value="KETIMINE REDUCTASE MU-CRYSTALLIN"/>
    <property type="match status" value="1"/>
</dbReference>
<evidence type="ECO:0000313" key="2">
    <source>
        <dbReference type="Proteomes" id="UP000288983"/>
    </source>
</evidence>
<dbReference type="Gene3D" id="3.30.1780.10">
    <property type="entry name" value="ornithine cyclodeaminase, domain 1"/>
    <property type="match status" value="1"/>
</dbReference>
<dbReference type="InterPro" id="IPR036291">
    <property type="entry name" value="NAD(P)-bd_dom_sf"/>
</dbReference>
<dbReference type="EMBL" id="QJRG01000049">
    <property type="protein sequence ID" value="RWU18298.1"/>
    <property type="molecule type" value="Genomic_DNA"/>
</dbReference>
<protein>
    <submittedName>
        <fullName evidence="1">Ornithine cyclodeaminase</fullName>
    </submittedName>
</protein>
<dbReference type="PIRSF" id="PIRSF001439">
    <property type="entry name" value="CryM"/>
    <property type="match status" value="1"/>
</dbReference>
<dbReference type="Gene3D" id="3.40.50.720">
    <property type="entry name" value="NAD(P)-binding Rossmann-like Domain"/>
    <property type="match status" value="1"/>
</dbReference>
<gene>
    <name evidence="1" type="ORF">DM813_26995</name>
</gene>
<name>A0A443ZHC5_9PSED</name>
<sequence>MDAADSINIDKIEVSTPFLRDADIAELAQWPKVIAALAQAYAMPIKPAMVPARIMARGEGFWLRSLCAVSPSGEYMGCKLIAASPKIRRASYLISLFDQRTMELAALVDGNRITDLRTAATAVVAANAVIPEGTLRVGVIGSGSVAKSLLTALLSVREVTLARVFSPTPASREKFASAFQASHSLQLETVDNAQAAIDGVDIVVCAARSRDESPVLLGEWLQPGMVVLSVGSTLPEQREVDATAMARANLIIADMPEEVLHETGDALVATRDGVDVAGKTVGLAQVVSGEVPARRSASDIVIYKSVGTALQDVVTAEMLLREALASNRFQLIPAGVVTIDR</sequence>
<dbReference type="AlphaFoldDB" id="A0A443ZHC5"/>
<dbReference type="OrthoDB" id="9809203at2"/>
<reference evidence="1 2" key="1">
    <citation type="submission" date="2018-06" db="EMBL/GenBank/DDBJ databases">
        <title>Bacteria isolated from soil of Wuhan.</title>
        <authorList>
            <person name="Wei X."/>
            <person name="Chunhua H."/>
        </authorList>
    </citation>
    <scope>NUCLEOTIDE SEQUENCE [LARGE SCALE GENOMIC DNA]</scope>
    <source>
        <strain evidence="2">xwS2</strain>
    </source>
</reference>
<dbReference type="InterPro" id="IPR023401">
    <property type="entry name" value="ODC_N"/>
</dbReference>
<dbReference type="Pfam" id="PF02423">
    <property type="entry name" value="OCD_Mu_crystall"/>
    <property type="match status" value="1"/>
</dbReference>
<organism evidence="1 2">
    <name type="scientific">Pseudomonas alkylphenolica</name>
    <dbReference type="NCBI Taxonomy" id="237609"/>
    <lineage>
        <taxon>Bacteria</taxon>
        <taxon>Pseudomonadati</taxon>
        <taxon>Pseudomonadota</taxon>
        <taxon>Gammaproteobacteria</taxon>
        <taxon>Pseudomonadales</taxon>
        <taxon>Pseudomonadaceae</taxon>
        <taxon>Pseudomonas</taxon>
    </lineage>
</organism>
<dbReference type="RefSeq" id="WP_128326410.1">
    <property type="nucleotide sequence ID" value="NZ_QJRG01000049.1"/>
</dbReference>
<dbReference type="PANTHER" id="PTHR13812">
    <property type="entry name" value="KETIMINE REDUCTASE MU-CRYSTALLIN"/>
    <property type="match status" value="1"/>
</dbReference>
<dbReference type="Proteomes" id="UP000288983">
    <property type="component" value="Unassembled WGS sequence"/>
</dbReference>
<accession>A0A443ZHC5</accession>
<proteinExistence type="predicted"/>